<dbReference type="Proteomes" id="UP000627781">
    <property type="component" value="Unassembled WGS sequence"/>
</dbReference>
<dbReference type="Gene3D" id="3.30.565.10">
    <property type="entry name" value="Histidine kinase-like ATPase, C-terminal domain"/>
    <property type="match status" value="1"/>
</dbReference>
<dbReference type="Pfam" id="PF02518">
    <property type="entry name" value="HATPase_c"/>
    <property type="match status" value="1"/>
</dbReference>
<evidence type="ECO:0000256" key="3">
    <source>
        <dbReference type="ARBA" id="ARBA00022553"/>
    </source>
</evidence>
<sequence>MYKSKELLAVRYISFFILFVQIFIENNNDKFLSTIFILSIIINNQLRINFIEDSKKLCLSVFIEVIIVSFSECYFGGCIVFYLLGALIDVFVIKNKASKNLLIIMINLISVIISITNWSEEWFVTMFLLPIITFLLAYVEKLYNSKLDAQSLYDKLRISEIKLKEVNKNLENYADSIEELTRLKERNRISREIHDSVGHALSTSMIQLAAMESISQKENPKIGEMARELRKFINDSLIDVRSAVRELKSDEYDSYQGVFRLEEICKNFEKLSGVKIKTQIAKSNWRLTQKQFHHLEKITKESLSNSLKHGKATLINVVINFTLDEFVISFKDNGVGTKKILESGIGLTGIRERVQEMDGILEMKSQEGKGFFIKIIIPKEMEG</sequence>
<evidence type="ECO:0000313" key="13">
    <source>
        <dbReference type="Proteomes" id="UP000627781"/>
    </source>
</evidence>
<gene>
    <name evidence="12" type="ORF">H9661_04040</name>
</gene>
<feature type="transmembrane region" description="Helical" evidence="10">
    <location>
        <begin position="100"/>
        <end position="116"/>
    </location>
</feature>
<evidence type="ECO:0000259" key="11">
    <source>
        <dbReference type="SMART" id="SM00387"/>
    </source>
</evidence>
<dbReference type="InterPro" id="IPR011712">
    <property type="entry name" value="Sig_transdc_His_kin_sub3_dim/P"/>
</dbReference>
<dbReference type="Pfam" id="PF07730">
    <property type="entry name" value="HisKA_3"/>
    <property type="match status" value="1"/>
</dbReference>
<dbReference type="CDD" id="cd16917">
    <property type="entry name" value="HATPase_UhpB-NarQ-NarX-like"/>
    <property type="match status" value="1"/>
</dbReference>
<evidence type="ECO:0000313" key="12">
    <source>
        <dbReference type="EMBL" id="MBD7910524.1"/>
    </source>
</evidence>
<dbReference type="InterPro" id="IPR050482">
    <property type="entry name" value="Sensor_HK_TwoCompSys"/>
</dbReference>
<feature type="domain" description="Histidine kinase/HSP90-like ATPase" evidence="11">
    <location>
        <begin position="290"/>
        <end position="381"/>
    </location>
</feature>
<dbReference type="GO" id="GO:0016301">
    <property type="term" value="F:kinase activity"/>
    <property type="evidence" value="ECO:0007669"/>
    <property type="project" value="UniProtKB-KW"/>
</dbReference>
<dbReference type="PANTHER" id="PTHR24421">
    <property type="entry name" value="NITRATE/NITRITE SENSOR PROTEIN NARX-RELATED"/>
    <property type="match status" value="1"/>
</dbReference>
<feature type="coiled-coil region" evidence="9">
    <location>
        <begin position="156"/>
        <end position="183"/>
    </location>
</feature>
<keyword evidence="6 12" id="KW-0418">Kinase</keyword>
<dbReference type="Gene3D" id="1.20.5.1930">
    <property type="match status" value="1"/>
</dbReference>
<dbReference type="EMBL" id="JACSRA010000004">
    <property type="protein sequence ID" value="MBD7910524.1"/>
    <property type="molecule type" value="Genomic_DNA"/>
</dbReference>
<evidence type="ECO:0000256" key="5">
    <source>
        <dbReference type="ARBA" id="ARBA00022741"/>
    </source>
</evidence>
<organism evidence="12 13">
    <name type="scientific">Clostridium cibarium</name>
    <dbReference type="NCBI Taxonomy" id="2762247"/>
    <lineage>
        <taxon>Bacteria</taxon>
        <taxon>Bacillati</taxon>
        <taxon>Bacillota</taxon>
        <taxon>Clostridia</taxon>
        <taxon>Eubacteriales</taxon>
        <taxon>Clostridiaceae</taxon>
        <taxon>Clostridium</taxon>
    </lineage>
</organism>
<evidence type="ECO:0000256" key="2">
    <source>
        <dbReference type="ARBA" id="ARBA00012438"/>
    </source>
</evidence>
<dbReference type="EC" id="2.7.13.3" evidence="2"/>
<evidence type="ECO:0000256" key="4">
    <source>
        <dbReference type="ARBA" id="ARBA00022679"/>
    </source>
</evidence>
<keyword evidence="9" id="KW-0175">Coiled coil</keyword>
<accession>A0ABR8PR16</accession>
<keyword evidence="10" id="KW-0812">Transmembrane</keyword>
<keyword evidence="10" id="KW-1133">Transmembrane helix</keyword>
<evidence type="ECO:0000256" key="7">
    <source>
        <dbReference type="ARBA" id="ARBA00022840"/>
    </source>
</evidence>
<feature type="transmembrane region" description="Helical" evidence="10">
    <location>
        <begin position="74"/>
        <end position="93"/>
    </location>
</feature>
<dbReference type="InterPro" id="IPR036890">
    <property type="entry name" value="HATPase_C_sf"/>
</dbReference>
<reference evidence="12 13" key="1">
    <citation type="submission" date="2020-08" db="EMBL/GenBank/DDBJ databases">
        <title>A Genomic Blueprint of the Chicken Gut Microbiome.</title>
        <authorList>
            <person name="Gilroy R."/>
            <person name="Ravi A."/>
            <person name="Getino M."/>
            <person name="Pursley I."/>
            <person name="Horton D.L."/>
            <person name="Alikhan N.-F."/>
            <person name="Baker D."/>
            <person name="Gharbi K."/>
            <person name="Hall N."/>
            <person name="Watson M."/>
            <person name="Adriaenssens E.M."/>
            <person name="Foster-Nyarko E."/>
            <person name="Jarju S."/>
            <person name="Secka A."/>
            <person name="Antonio M."/>
            <person name="Oren A."/>
            <person name="Chaudhuri R."/>
            <person name="La Ragione R.M."/>
            <person name="Hildebrand F."/>
            <person name="Pallen M.J."/>
        </authorList>
    </citation>
    <scope>NUCLEOTIDE SEQUENCE [LARGE SCALE GENOMIC DNA]</scope>
    <source>
        <strain evidence="12 13">Sa3CVN1</strain>
    </source>
</reference>
<evidence type="ECO:0000256" key="8">
    <source>
        <dbReference type="ARBA" id="ARBA00023012"/>
    </source>
</evidence>
<keyword evidence="13" id="KW-1185">Reference proteome</keyword>
<dbReference type="RefSeq" id="WP_191767766.1">
    <property type="nucleotide sequence ID" value="NZ_JACSRA010000004.1"/>
</dbReference>
<comment type="catalytic activity">
    <reaction evidence="1">
        <text>ATP + protein L-histidine = ADP + protein N-phospho-L-histidine.</text>
        <dbReference type="EC" id="2.7.13.3"/>
    </reaction>
</comment>
<keyword evidence="10" id="KW-0472">Membrane</keyword>
<keyword evidence="4" id="KW-0808">Transferase</keyword>
<protein>
    <recommendedName>
        <fullName evidence="2">histidine kinase</fullName>
        <ecNumber evidence="2">2.7.13.3</ecNumber>
    </recommendedName>
</protein>
<keyword evidence="5" id="KW-0547">Nucleotide-binding</keyword>
<evidence type="ECO:0000256" key="9">
    <source>
        <dbReference type="SAM" id="Coils"/>
    </source>
</evidence>
<evidence type="ECO:0000256" key="10">
    <source>
        <dbReference type="SAM" id="Phobius"/>
    </source>
</evidence>
<evidence type="ECO:0000256" key="1">
    <source>
        <dbReference type="ARBA" id="ARBA00000085"/>
    </source>
</evidence>
<comment type="caution">
    <text evidence="12">The sequence shown here is derived from an EMBL/GenBank/DDBJ whole genome shotgun (WGS) entry which is preliminary data.</text>
</comment>
<name>A0ABR8PR16_9CLOT</name>
<dbReference type="SMART" id="SM00387">
    <property type="entry name" value="HATPase_c"/>
    <property type="match status" value="1"/>
</dbReference>
<evidence type="ECO:0000256" key="6">
    <source>
        <dbReference type="ARBA" id="ARBA00022777"/>
    </source>
</evidence>
<feature type="transmembrane region" description="Helical" evidence="10">
    <location>
        <begin position="122"/>
        <end position="139"/>
    </location>
</feature>
<keyword evidence="8" id="KW-0902">Two-component regulatory system</keyword>
<keyword evidence="3" id="KW-0597">Phosphoprotein</keyword>
<feature type="transmembrane region" description="Helical" evidence="10">
    <location>
        <begin position="7"/>
        <end position="24"/>
    </location>
</feature>
<dbReference type="SUPFAM" id="SSF55874">
    <property type="entry name" value="ATPase domain of HSP90 chaperone/DNA topoisomerase II/histidine kinase"/>
    <property type="match status" value="1"/>
</dbReference>
<keyword evidence="7" id="KW-0067">ATP-binding</keyword>
<proteinExistence type="predicted"/>
<dbReference type="PANTHER" id="PTHR24421:SF10">
    <property type="entry name" value="NITRATE_NITRITE SENSOR PROTEIN NARQ"/>
    <property type="match status" value="1"/>
</dbReference>
<dbReference type="InterPro" id="IPR003594">
    <property type="entry name" value="HATPase_dom"/>
</dbReference>